<dbReference type="InterPro" id="IPR005532">
    <property type="entry name" value="SUMF_dom"/>
</dbReference>
<accession>A0A150TMW0</accession>
<evidence type="ECO:0000256" key="1">
    <source>
        <dbReference type="SAM" id="MobiDB-lite"/>
    </source>
</evidence>
<dbReference type="Pfam" id="PF03781">
    <property type="entry name" value="FGE-sulfatase"/>
    <property type="match status" value="1"/>
</dbReference>
<organism evidence="3 4">
    <name type="scientific">Sorangium cellulosum</name>
    <name type="common">Polyangium cellulosum</name>
    <dbReference type="NCBI Taxonomy" id="56"/>
    <lineage>
        <taxon>Bacteria</taxon>
        <taxon>Pseudomonadati</taxon>
        <taxon>Myxococcota</taxon>
        <taxon>Polyangia</taxon>
        <taxon>Polyangiales</taxon>
        <taxon>Polyangiaceae</taxon>
        <taxon>Sorangium</taxon>
    </lineage>
</organism>
<dbReference type="AlphaFoldDB" id="A0A150TMW0"/>
<protein>
    <recommendedName>
        <fullName evidence="2">Sulfatase-modifying factor enzyme-like domain-containing protein</fullName>
    </recommendedName>
</protein>
<comment type="caution">
    <text evidence="3">The sequence shown here is derived from an EMBL/GenBank/DDBJ whole genome shotgun (WGS) entry which is preliminary data.</text>
</comment>
<reference evidence="3 4" key="1">
    <citation type="submission" date="2014-02" db="EMBL/GenBank/DDBJ databases">
        <title>The small core and large imbalanced accessory genome model reveals a collaborative survival strategy of Sorangium cellulosum strains in nature.</title>
        <authorList>
            <person name="Han K."/>
            <person name="Peng R."/>
            <person name="Blom J."/>
            <person name="Li Y.-Z."/>
        </authorList>
    </citation>
    <scope>NUCLEOTIDE SEQUENCE [LARGE SCALE GENOMIC DNA]</scope>
    <source>
        <strain evidence="3 4">So0007-03</strain>
    </source>
</reference>
<feature type="region of interest" description="Disordered" evidence="1">
    <location>
        <begin position="197"/>
        <end position="220"/>
    </location>
</feature>
<dbReference type="Proteomes" id="UP000075502">
    <property type="component" value="Unassembled WGS sequence"/>
</dbReference>
<proteinExistence type="predicted"/>
<feature type="region of interest" description="Disordered" evidence="1">
    <location>
        <begin position="1"/>
        <end position="23"/>
    </location>
</feature>
<sequence length="220" mass="22941">MTEVAGTGRIEAVTSRSSPSQDRAPASLVACLGLLLPACPAPPPEAPAIVVVPVLVASTGAPAPAPVAEPPAIPLVCPLGMAFLAGGSMKVQNRSVQVSDYCLDRREVTAADYEACVKRGACDDEELECDSAFTYKKPALGGHPINCLSWKQANQLCDGSGHRLPTFEEWEWAARSGSAQQRFPGAPGTRTAIISAGRRGEAARAHAKSAPFQARGPRKG</sequence>
<dbReference type="InterPro" id="IPR042095">
    <property type="entry name" value="SUMF_sf"/>
</dbReference>
<evidence type="ECO:0000313" key="3">
    <source>
        <dbReference type="EMBL" id="KYG05990.1"/>
    </source>
</evidence>
<dbReference type="SUPFAM" id="SSF56436">
    <property type="entry name" value="C-type lectin-like"/>
    <property type="match status" value="1"/>
</dbReference>
<dbReference type="EMBL" id="JEME01001827">
    <property type="protein sequence ID" value="KYG05990.1"/>
    <property type="molecule type" value="Genomic_DNA"/>
</dbReference>
<evidence type="ECO:0000259" key="2">
    <source>
        <dbReference type="Pfam" id="PF03781"/>
    </source>
</evidence>
<gene>
    <name evidence="3" type="ORF">BE21_37470</name>
</gene>
<dbReference type="InterPro" id="IPR016187">
    <property type="entry name" value="CTDL_fold"/>
</dbReference>
<feature type="domain" description="Sulfatase-modifying factor enzyme-like" evidence="2">
    <location>
        <begin position="94"/>
        <end position="207"/>
    </location>
</feature>
<evidence type="ECO:0000313" key="4">
    <source>
        <dbReference type="Proteomes" id="UP000075502"/>
    </source>
</evidence>
<name>A0A150TMW0_SORCE</name>
<dbReference type="Gene3D" id="3.90.1580.10">
    <property type="entry name" value="paralog of FGE (formylglycine-generating enzyme)"/>
    <property type="match status" value="1"/>
</dbReference>